<feature type="compositionally biased region" description="Basic and acidic residues" evidence="1">
    <location>
        <begin position="34"/>
        <end position="44"/>
    </location>
</feature>
<dbReference type="Pfam" id="PF09084">
    <property type="entry name" value="NMT1"/>
    <property type="match status" value="1"/>
</dbReference>
<dbReference type="InterPro" id="IPR015168">
    <property type="entry name" value="SsuA/THI5"/>
</dbReference>
<feature type="signal peptide" evidence="2">
    <location>
        <begin position="1"/>
        <end position="21"/>
    </location>
</feature>
<evidence type="ECO:0000313" key="5">
    <source>
        <dbReference type="Proteomes" id="UP000234914"/>
    </source>
</evidence>
<proteinExistence type="predicted"/>
<evidence type="ECO:0000256" key="1">
    <source>
        <dbReference type="SAM" id="MobiDB-lite"/>
    </source>
</evidence>
<feature type="domain" description="SsuA/THI5-like" evidence="3">
    <location>
        <begin position="65"/>
        <end position="266"/>
    </location>
</feature>
<dbReference type="GO" id="GO:0009228">
    <property type="term" value="P:thiamine biosynthetic process"/>
    <property type="evidence" value="ECO:0007669"/>
    <property type="project" value="InterPro"/>
</dbReference>
<feature type="region of interest" description="Disordered" evidence="1">
    <location>
        <begin position="28"/>
        <end position="51"/>
    </location>
</feature>
<sequence length="353" mass="39173">MSKSMNLLSVAIVLSSLNLVACSKPAAEQATTDKPAEQKTEQKTEQGSNKPLKPFRFLTDWFAQAEHGGFYQAQADNLYKEKGLDVTIGMGGPQINNYQLLAANKAECIIGYDLSTLNAISQGMKIREVAASFQKTPNVLIAHDDVKSIDQIKGKTLLVSSAQMTEWYPWLKAKYNLNDNAVKPYTFSIQPFMNDKNIVQQGYISSEPYAIQQAGAKPNVFLLSDYGYPAYGAVIVCRQDVIDSRPDDVKAFLEATMQGWKNYFKDGTKANQTIFKLNPQMTQGQIDYGVEQMKKNGFVFGGDAATKGIGTISEQRMNDIWQMATSLKLVDGTKAPKDSFYTTKFIDQVKVLP</sequence>
<comment type="caution">
    <text evidence="4">The sequence shown here is derived from an EMBL/GenBank/DDBJ whole genome shotgun (WGS) entry which is preliminary data.</text>
</comment>
<evidence type="ECO:0000256" key="2">
    <source>
        <dbReference type="SAM" id="SignalP"/>
    </source>
</evidence>
<protein>
    <submittedName>
        <fullName evidence="4">ABC transporter substrate-binding protein</fullName>
    </submittedName>
</protein>
<dbReference type="AlphaFoldDB" id="A0A2I1RFN4"/>
<accession>A0A2I1RFN4</accession>
<evidence type="ECO:0000313" key="4">
    <source>
        <dbReference type="EMBL" id="PKZ67930.1"/>
    </source>
</evidence>
<dbReference type="EMBL" id="PKJS01000017">
    <property type="protein sequence ID" value="PKZ67930.1"/>
    <property type="molecule type" value="Genomic_DNA"/>
</dbReference>
<gene>
    <name evidence="4" type="ORF">CYJ96_10995</name>
</gene>
<dbReference type="Gene3D" id="3.40.190.10">
    <property type="entry name" value="Periplasmic binding protein-like II"/>
    <property type="match status" value="2"/>
</dbReference>
<keyword evidence="2" id="KW-0732">Signal</keyword>
<dbReference type="SUPFAM" id="SSF53850">
    <property type="entry name" value="Periplasmic binding protein-like II"/>
    <property type="match status" value="1"/>
</dbReference>
<reference evidence="4 5" key="1">
    <citation type="submission" date="2017-12" db="EMBL/GenBank/DDBJ databases">
        <title>Phylogenetic diversity of female urinary microbiome.</title>
        <authorList>
            <person name="Thomas-White K."/>
            <person name="Wolfe A.J."/>
        </authorList>
    </citation>
    <scope>NUCLEOTIDE SEQUENCE [LARGE SCALE GENOMIC DNA]</scope>
    <source>
        <strain evidence="4 5">UMB0416</strain>
    </source>
</reference>
<dbReference type="Proteomes" id="UP000234914">
    <property type="component" value="Unassembled WGS sequence"/>
</dbReference>
<dbReference type="RefSeq" id="WP_101965058.1">
    <property type="nucleotide sequence ID" value="NZ_PKJS01000017.1"/>
</dbReference>
<evidence type="ECO:0000259" key="3">
    <source>
        <dbReference type="Pfam" id="PF09084"/>
    </source>
</evidence>
<name>A0A2I1RFN4_FAUOS</name>
<dbReference type="InterPro" id="IPR027939">
    <property type="entry name" value="NMT1/THI5"/>
</dbReference>
<organism evidence="4 5">
    <name type="scientific">Faucicola osloensis</name>
    <name type="common">Moraxella osloensis</name>
    <dbReference type="NCBI Taxonomy" id="34062"/>
    <lineage>
        <taxon>Bacteria</taxon>
        <taxon>Pseudomonadati</taxon>
        <taxon>Pseudomonadota</taxon>
        <taxon>Gammaproteobacteria</taxon>
        <taxon>Moraxellales</taxon>
        <taxon>Moraxellaceae</taxon>
        <taxon>Faucicola</taxon>
    </lineage>
</organism>
<dbReference type="PANTHER" id="PTHR31528">
    <property type="entry name" value="4-AMINO-5-HYDROXYMETHYL-2-METHYLPYRIMIDINE PHOSPHATE SYNTHASE THI11-RELATED"/>
    <property type="match status" value="1"/>
</dbReference>
<feature type="chain" id="PRO_5014143286" evidence="2">
    <location>
        <begin position="22"/>
        <end position="353"/>
    </location>
</feature>
<dbReference type="PANTHER" id="PTHR31528:SF3">
    <property type="entry name" value="THIAMINE BIOSYNTHESIS PROTEIN HI_0357-RELATED"/>
    <property type="match status" value="1"/>
</dbReference>